<protein>
    <submittedName>
        <fullName evidence="2">Uncharacterized protein</fullName>
    </submittedName>
</protein>
<sequence>MRKATWGSLAVAAAGVSVLVAAAVPAAPEPPSGHHYLIDATTGDATDTATGEVLAPVMAESRLARNVAQGGPAGATVTMSAQTGAVTQASMPLAIPASSCRSVSRYFTIWRGVPYARVC</sequence>
<reference evidence="2 3" key="1">
    <citation type="submission" date="2023-12" db="EMBL/GenBank/DDBJ databases">
        <title>Amycolatopsis sp. V23-08.</title>
        <authorList>
            <person name="Somphong A."/>
        </authorList>
    </citation>
    <scope>NUCLEOTIDE SEQUENCE [LARGE SCALE GENOMIC DNA]</scope>
    <source>
        <strain evidence="2 3">V23-08</strain>
    </source>
</reference>
<keyword evidence="3" id="KW-1185">Reference proteome</keyword>
<accession>A0ABU5RNN1</accession>
<feature type="signal peptide" evidence="1">
    <location>
        <begin position="1"/>
        <end position="22"/>
    </location>
</feature>
<gene>
    <name evidence="2" type="ORF">VA596_47140</name>
</gene>
<evidence type="ECO:0000313" key="3">
    <source>
        <dbReference type="Proteomes" id="UP001304298"/>
    </source>
</evidence>
<organism evidence="2 3">
    <name type="scientific">Amycolatopsis heterodermiae</name>
    <dbReference type="NCBI Taxonomy" id="3110235"/>
    <lineage>
        <taxon>Bacteria</taxon>
        <taxon>Bacillati</taxon>
        <taxon>Actinomycetota</taxon>
        <taxon>Actinomycetes</taxon>
        <taxon>Pseudonocardiales</taxon>
        <taxon>Pseudonocardiaceae</taxon>
        <taxon>Amycolatopsis</taxon>
    </lineage>
</organism>
<keyword evidence="1" id="KW-0732">Signal</keyword>
<name>A0ABU5RNN1_9PSEU</name>
<dbReference type="RefSeq" id="WP_323336959.1">
    <property type="nucleotide sequence ID" value="NZ_JAYFSI010000020.1"/>
</dbReference>
<dbReference type="EMBL" id="JAYFSI010000020">
    <property type="protein sequence ID" value="MEA5367174.1"/>
    <property type="molecule type" value="Genomic_DNA"/>
</dbReference>
<comment type="caution">
    <text evidence="2">The sequence shown here is derived from an EMBL/GenBank/DDBJ whole genome shotgun (WGS) entry which is preliminary data.</text>
</comment>
<evidence type="ECO:0000256" key="1">
    <source>
        <dbReference type="SAM" id="SignalP"/>
    </source>
</evidence>
<dbReference type="Proteomes" id="UP001304298">
    <property type="component" value="Unassembled WGS sequence"/>
</dbReference>
<evidence type="ECO:0000313" key="2">
    <source>
        <dbReference type="EMBL" id="MEA5367174.1"/>
    </source>
</evidence>
<proteinExistence type="predicted"/>
<feature type="chain" id="PRO_5046511978" evidence="1">
    <location>
        <begin position="23"/>
        <end position="119"/>
    </location>
</feature>